<evidence type="ECO:0000313" key="4">
    <source>
        <dbReference type="EMBL" id="GIQ62901.1"/>
    </source>
</evidence>
<gene>
    <name evidence="4" type="ORF">PACILC2_14690</name>
</gene>
<feature type="compositionally biased region" description="Polar residues" evidence="1">
    <location>
        <begin position="36"/>
        <end position="67"/>
    </location>
</feature>
<organism evidence="4 5">
    <name type="scientific">Paenibacillus cisolokensis</name>
    <dbReference type="NCBI Taxonomy" id="1658519"/>
    <lineage>
        <taxon>Bacteria</taxon>
        <taxon>Bacillati</taxon>
        <taxon>Bacillota</taxon>
        <taxon>Bacilli</taxon>
        <taxon>Bacillales</taxon>
        <taxon>Paenibacillaceae</taxon>
        <taxon>Paenibacillus</taxon>
    </lineage>
</organism>
<protein>
    <recommendedName>
        <fullName evidence="6">Import inner membrane translocase subunit Tim44</fullName>
    </recommendedName>
</protein>
<keyword evidence="2" id="KW-0812">Transmembrane</keyword>
<feature type="chain" id="PRO_5046770673" description="Import inner membrane translocase subunit Tim44" evidence="3">
    <location>
        <begin position="20"/>
        <end position="142"/>
    </location>
</feature>
<name>A0ABQ4N400_9BACL</name>
<feature type="region of interest" description="Disordered" evidence="1">
    <location>
        <begin position="28"/>
        <end position="67"/>
    </location>
</feature>
<keyword evidence="5" id="KW-1185">Reference proteome</keyword>
<feature type="signal peptide" evidence="3">
    <location>
        <begin position="1"/>
        <end position="19"/>
    </location>
</feature>
<reference evidence="4 5" key="1">
    <citation type="submission" date="2021-04" db="EMBL/GenBank/DDBJ databases">
        <title>Draft genome sequence of Paenibacillus cisolokensis, LC2-13A.</title>
        <authorList>
            <person name="Uke A."/>
            <person name="Chhe C."/>
            <person name="Baramee S."/>
            <person name="Kosugi A."/>
        </authorList>
    </citation>
    <scope>NUCLEOTIDE SEQUENCE [LARGE SCALE GENOMIC DNA]</scope>
    <source>
        <strain evidence="4 5">LC2-13A</strain>
    </source>
</reference>
<dbReference type="Proteomes" id="UP000680304">
    <property type="component" value="Unassembled WGS sequence"/>
</dbReference>
<evidence type="ECO:0000313" key="5">
    <source>
        <dbReference type="Proteomes" id="UP000680304"/>
    </source>
</evidence>
<dbReference type="PANTHER" id="PTHR41542">
    <property type="entry name" value="BLL5807 PROTEIN"/>
    <property type="match status" value="1"/>
</dbReference>
<proteinExistence type="predicted"/>
<accession>A0ABQ4N400</accession>
<evidence type="ECO:0000256" key="1">
    <source>
        <dbReference type="SAM" id="MobiDB-lite"/>
    </source>
</evidence>
<keyword evidence="2" id="KW-0472">Membrane</keyword>
<keyword evidence="2" id="KW-1133">Transmembrane helix</keyword>
<dbReference type="RefSeq" id="WP_062492880.1">
    <property type="nucleotide sequence ID" value="NZ_BOVJ01000048.1"/>
</dbReference>
<feature type="transmembrane region" description="Helical" evidence="2">
    <location>
        <begin position="108"/>
        <end position="128"/>
    </location>
</feature>
<sequence>MKKGLLVMMAFALFFAFSAADYADAKPRGGLKSPRQGVTTPSKPAENVSRSDSGTKATNPATGTTANRGGLFGGGSFMKGLMIGGLAGMLFGGLFGSMGFLGEILGLMINLLALFLLFAVIRAIFVYFRDRRKMADNNRRPY</sequence>
<feature type="transmembrane region" description="Helical" evidence="2">
    <location>
        <begin position="81"/>
        <end position="101"/>
    </location>
</feature>
<evidence type="ECO:0000256" key="3">
    <source>
        <dbReference type="SAM" id="SignalP"/>
    </source>
</evidence>
<comment type="caution">
    <text evidence="4">The sequence shown here is derived from an EMBL/GenBank/DDBJ whole genome shotgun (WGS) entry which is preliminary data.</text>
</comment>
<dbReference type="EMBL" id="BOVJ01000048">
    <property type="protein sequence ID" value="GIQ62901.1"/>
    <property type="molecule type" value="Genomic_DNA"/>
</dbReference>
<keyword evidence="3" id="KW-0732">Signal</keyword>
<dbReference type="PANTHER" id="PTHR41542:SF1">
    <property type="entry name" value="BLL5807 PROTEIN"/>
    <property type="match status" value="1"/>
</dbReference>
<evidence type="ECO:0008006" key="6">
    <source>
        <dbReference type="Google" id="ProtNLM"/>
    </source>
</evidence>
<evidence type="ECO:0000256" key="2">
    <source>
        <dbReference type="SAM" id="Phobius"/>
    </source>
</evidence>